<dbReference type="EMBL" id="BDQA01000462">
    <property type="protein sequence ID" value="GBH21933.1"/>
    <property type="molecule type" value="Genomic_RNA"/>
</dbReference>
<accession>A0A2V0R9F6</accession>
<evidence type="ECO:0000256" key="1">
    <source>
        <dbReference type="SAM" id="Coils"/>
    </source>
</evidence>
<reference evidence="2" key="1">
    <citation type="submission" date="2017-04" db="EMBL/GenBank/DDBJ databases">
        <title>Unveiling RNA virosphere associated with marine microorganisms.</title>
        <authorList>
            <person name="Urayama S."/>
            <person name="Takaki Y."/>
            <person name="Nishi S."/>
            <person name="Yoshida Y."/>
            <person name="Deguchi S."/>
            <person name="Takai K."/>
            <person name="Nunoura T."/>
        </authorList>
    </citation>
    <scope>NUCLEOTIDE SEQUENCE</scope>
</reference>
<evidence type="ECO:0000313" key="2">
    <source>
        <dbReference type="EMBL" id="GBH21933.1"/>
    </source>
</evidence>
<sequence>MQAGVAPNAGDGFKNIQAIDPLLAGNERTVAVNAAKLADFKARFRMDVNLETFNKISGTAKVKSWYTTWQTLVPKPVAMPQEWMDVDLPPKMWTMMTAAKENRSLARRVYQEEMAEAQERFQKEKARVQAKLDAALADTSSDYVRLLESGFNDLSVSDVVAIESAQSKEKREELLEARLVTLRKRWIALMEAGQPLPE</sequence>
<feature type="coiled-coil region" evidence="1">
    <location>
        <begin position="107"/>
        <end position="138"/>
    </location>
</feature>
<organism evidence="2">
    <name type="scientific">viral metagenome</name>
    <dbReference type="NCBI Taxonomy" id="1070528"/>
    <lineage>
        <taxon>unclassified sequences</taxon>
        <taxon>metagenomes</taxon>
        <taxon>organismal metagenomes</taxon>
    </lineage>
</organism>
<name>A0A2V0R9F6_9ZZZZ</name>
<keyword evidence="1" id="KW-0175">Coiled coil</keyword>
<dbReference type="AlphaFoldDB" id="A0A2V0R9F6"/>
<proteinExistence type="predicted"/>
<protein>
    <submittedName>
        <fullName evidence="2">Uncharacterized protein</fullName>
    </submittedName>
</protein>
<comment type="caution">
    <text evidence="2">The sequence shown here is derived from an EMBL/GenBank/DDBJ whole genome shotgun (WGS) entry which is preliminary data.</text>
</comment>